<organism evidence="1 2">
    <name type="scientific">Colletotrichum cuscutae</name>
    <dbReference type="NCBI Taxonomy" id="1209917"/>
    <lineage>
        <taxon>Eukaryota</taxon>
        <taxon>Fungi</taxon>
        <taxon>Dikarya</taxon>
        <taxon>Ascomycota</taxon>
        <taxon>Pezizomycotina</taxon>
        <taxon>Sordariomycetes</taxon>
        <taxon>Hypocreomycetidae</taxon>
        <taxon>Glomerellales</taxon>
        <taxon>Glomerellaceae</taxon>
        <taxon>Colletotrichum</taxon>
        <taxon>Colletotrichum acutatum species complex</taxon>
    </lineage>
</organism>
<keyword evidence="2" id="KW-1185">Reference proteome</keyword>
<accession>A0AAI9XFC3</accession>
<sequence length="32" mass="3810">MLATPAPRLRERFLHGWAVDERGGERERWEMG</sequence>
<gene>
    <name evidence="1" type="ORF">CCUS01_12036</name>
</gene>
<evidence type="ECO:0000313" key="1">
    <source>
        <dbReference type="EMBL" id="KAK1447961.1"/>
    </source>
</evidence>
<proteinExistence type="predicted"/>
<evidence type="ECO:0000313" key="2">
    <source>
        <dbReference type="Proteomes" id="UP001239213"/>
    </source>
</evidence>
<reference evidence="1" key="1">
    <citation type="submission" date="2016-11" db="EMBL/GenBank/DDBJ databases">
        <title>The genome sequence of Colletotrichum cuscutae.</title>
        <authorList>
            <person name="Baroncelli R."/>
        </authorList>
    </citation>
    <scope>NUCLEOTIDE SEQUENCE</scope>
    <source>
        <strain evidence="1">IMI 304802</strain>
    </source>
</reference>
<dbReference type="AlphaFoldDB" id="A0AAI9XFC3"/>
<dbReference type="Proteomes" id="UP001239213">
    <property type="component" value="Unassembled WGS sequence"/>
</dbReference>
<comment type="caution">
    <text evidence="1">The sequence shown here is derived from an EMBL/GenBank/DDBJ whole genome shotgun (WGS) entry which is preliminary data.</text>
</comment>
<protein>
    <submittedName>
        <fullName evidence="1">Uncharacterized protein</fullName>
    </submittedName>
</protein>
<name>A0AAI9XFC3_9PEZI</name>
<dbReference type="EMBL" id="MPDP01000313">
    <property type="protein sequence ID" value="KAK1447961.1"/>
    <property type="molecule type" value="Genomic_DNA"/>
</dbReference>